<evidence type="ECO:0000313" key="10">
    <source>
        <dbReference type="Proteomes" id="UP000637695"/>
    </source>
</evidence>
<dbReference type="NCBIfam" id="TIGR01972">
    <property type="entry name" value="NDH_I_M"/>
    <property type="match status" value="1"/>
</dbReference>
<dbReference type="PANTHER" id="PTHR43507">
    <property type="entry name" value="NADH-UBIQUINONE OXIDOREDUCTASE CHAIN 4"/>
    <property type="match status" value="1"/>
</dbReference>
<dbReference type="EMBL" id="BMOY01000035">
    <property type="protein sequence ID" value="GGJ11045.1"/>
    <property type="molecule type" value="Genomic_DNA"/>
</dbReference>
<accession>A0A917KGP8</accession>
<feature type="domain" description="NADH:quinone oxidoreductase/Mrp antiporter transmembrane" evidence="8">
    <location>
        <begin position="133"/>
        <end position="440"/>
    </location>
</feature>
<dbReference type="InterPro" id="IPR001750">
    <property type="entry name" value="ND/Mrp_TM"/>
</dbReference>
<evidence type="ECO:0000256" key="3">
    <source>
        <dbReference type="ARBA" id="ARBA00022692"/>
    </source>
</evidence>
<dbReference type="InterPro" id="IPR003918">
    <property type="entry name" value="NADH_UbQ_OxRdtase"/>
</dbReference>
<reference evidence="9" key="1">
    <citation type="journal article" date="2014" name="Int. J. Syst. Evol. Microbiol.">
        <title>Complete genome sequence of Corynebacterium casei LMG S-19264T (=DSM 44701T), isolated from a smear-ripened cheese.</title>
        <authorList>
            <consortium name="US DOE Joint Genome Institute (JGI-PGF)"/>
            <person name="Walter F."/>
            <person name="Albersmeier A."/>
            <person name="Kalinowski J."/>
            <person name="Ruckert C."/>
        </authorList>
    </citation>
    <scope>NUCLEOTIDE SEQUENCE</scope>
    <source>
        <strain evidence="9">JCM 18487</strain>
    </source>
</reference>
<evidence type="ECO:0000256" key="7">
    <source>
        <dbReference type="SAM" id="Phobius"/>
    </source>
</evidence>
<feature type="transmembrane region" description="Helical" evidence="7">
    <location>
        <begin position="326"/>
        <end position="348"/>
    </location>
</feature>
<proteinExistence type="inferred from homology"/>
<dbReference type="GO" id="GO:0005886">
    <property type="term" value="C:plasma membrane"/>
    <property type="evidence" value="ECO:0007669"/>
    <property type="project" value="UniProtKB-SubCell"/>
</dbReference>
<feature type="transmembrane region" description="Helical" evidence="7">
    <location>
        <begin position="354"/>
        <end position="375"/>
    </location>
</feature>
<reference evidence="9" key="2">
    <citation type="submission" date="2020-09" db="EMBL/GenBank/DDBJ databases">
        <authorList>
            <person name="Sun Q."/>
            <person name="Ohkuma M."/>
        </authorList>
    </citation>
    <scope>NUCLEOTIDE SEQUENCE</scope>
    <source>
        <strain evidence="9">JCM 18487</strain>
    </source>
</reference>
<dbReference type="GO" id="GO:0015990">
    <property type="term" value="P:electron transport coupled proton transport"/>
    <property type="evidence" value="ECO:0007669"/>
    <property type="project" value="TreeGrafter"/>
</dbReference>
<evidence type="ECO:0000313" key="9">
    <source>
        <dbReference type="EMBL" id="GGJ11045.1"/>
    </source>
</evidence>
<dbReference type="GO" id="GO:0008137">
    <property type="term" value="F:NADH dehydrogenase (ubiquinone) activity"/>
    <property type="evidence" value="ECO:0007669"/>
    <property type="project" value="InterPro"/>
</dbReference>
<dbReference type="Proteomes" id="UP000637695">
    <property type="component" value="Unassembled WGS sequence"/>
</dbReference>
<organism evidence="9 10">
    <name type="scientific">Alicyclobacillus cellulosilyticus</name>
    <dbReference type="NCBI Taxonomy" id="1003997"/>
    <lineage>
        <taxon>Bacteria</taxon>
        <taxon>Bacillati</taxon>
        <taxon>Bacillota</taxon>
        <taxon>Bacilli</taxon>
        <taxon>Bacillales</taxon>
        <taxon>Alicyclobacillaceae</taxon>
        <taxon>Alicyclobacillus</taxon>
    </lineage>
</organism>
<keyword evidence="3 6" id="KW-0812">Transmembrane</keyword>
<dbReference type="InterPro" id="IPR010227">
    <property type="entry name" value="NADH_Q_OxRdtase_chainM/4"/>
</dbReference>
<feature type="transmembrane region" description="Helical" evidence="7">
    <location>
        <begin position="170"/>
        <end position="192"/>
    </location>
</feature>
<comment type="caution">
    <text evidence="9">The sequence shown here is derived from an EMBL/GenBank/DDBJ whole genome shotgun (WGS) entry which is preliminary data.</text>
</comment>
<feature type="transmembrane region" description="Helical" evidence="7">
    <location>
        <begin position="139"/>
        <end position="158"/>
    </location>
</feature>
<dbReference type="GO" id="GO:0003954">
    <property type="term" value="F:NADH dehydrogenase activity"/>
    <property type="evidence" value="ECO:0007669"/>
    <property type="project" value="TreeGrafter"/>
</dbReference>
<feature type="transmembrane region" description="Helical" evidence="7">
    <location>
        <begin position="38"/>
        <end position="62"/>
    </location>
</feature>
<dbReference type="PANTHER" id="PTHR43507:SF1">
    <property type="entry name" value="NADH-UBIQUINONE OXIDOREDUCTASE CHAIN 4"/>
    <property type="match status" value="1"/>
</dbReference>
<keyword evidence="4 7" id="KW-1133">Transmembrane helix</keyword>
<feature type="transmembrane region" description="Helical" evidence="7">
    <location>
        <begin position="233"/>
        <end position="256"/>
    </location>
</feature>
<feature type="transmembrane region" description="Helical" evidence="7">
    <location>
        <begin position="396"/>
        <end position="417"/>
    </location>
</feature>
<feature type="transmembrane region" description="Helical" evidence="7">
    <location>
        <begin position="429"/>
        <end position="450"/>
    </location>
</feature>
<feature type="transmembrane region" description="Helical" evidence="7">
    <location>
        <begin position="82"/>
        <end position="104"/>
    </location>
</feature>
<evidence type="ECO:0000256" key="4">
    <source>
        <dbReference type="ARBA" id="ARBA00022989"/>
    </source>
</evidence>
<dbReference type="AlphaFoldDB" id="A0A917KGP8"/>
<evidence type="ECO:0000256" key="1">
    <source>
        <dbReference type="ARBA" id="ARBA00004651"/>
    </source>
</evidence>
<keyword evidence="10" id="KW-1185">Reference proteome</keyword>
<evidence type="ECO:0000259" key="8">
    <source>
        <dbReference type="Pfam" id="PF00361"/>
    </source>
</evidence>
<protein>
    <submittedName>
        <fullName evidence="9">NADH-quinone oxidoreductase subunit M</fullName>
    </submittedName>
</protein>
<feature type="transmembrane region" description="Helical" evidence="7">
    <location>
        <begin position="298"/>
        <end position="319"/>
    </location>
</feature>
<sequence length="511" mass="53922">MGLPFWLAVSPLIAAVVVLALPRRAWRAYRAVALAGDAVALALAVAAWIQFGAAANPIHTALHWFTLPGMWLGGNLSIDLTFTLDGLSLPLVTLAALLGLLAAVMVPRGQPRCKEYFFWQSLLVAAVNAVFAAGDAFTFFAAVELALFASFFLLYLFGGARRREAAFKFLIYRGLSSVFLLAALAGILYAAAGAFAPGGVQPAMPGGPTFDIARLAAQMPHLAASVCPPSVRWWLFVAIVIAVFIEEALVPLHSWLPLANEQADTPTNMLLGGVLTKTGAYILLRFGAGMLPDQVHGFGLFLAVMGVINLLYGAFAAWAQKDWRRLIAYGSISHMGLVLLGIAAFNAAGLQGAMFMMVSSGILTALLFAVTGALAERTGTFAIPRLGGLAKAMPNLSGFLLFAALGSLGLPLTSGFISEIQTFIGGFTAYPAASFVALLGVILSAVYLLYAIQRTTFGPLVQAADGWADARPREWVAIVVLTGLVLLIGVWPQLIGHPFGFTVRTLLGIGG</sequence>
<comment type="subcellular location">
    <subcellularLocation>
        <location evidence="1">Cell membrane</location>
        <topology evidence="1">Multi-pass membrane protein</topology>
    </subcellularLocation>
    <subcellularLocation>
        <location evidence="6">Membrane</location>
        <topology evidence="6">Multi-pass membrane protein</topology>
    </subcellularLocation>
</comment>
<feature type="transmembrane region" description="Helical" evidence="7">
    <location>
        <begin position="475"/>
        <end position="494"/>
    </location>
</feature>
<dbReference type="RefSeq" id="WP_188882866.1">
    <property type="nucleotide sequence ID" value="NZ_BMOY01000035.1"/>
</dbReference>
<gene>
    <name evidence="9" type="primary">nuoM</name>
    <name evidence="9" type="ORF">GCM10010885_20380</name>
</gene>
<name>A0A917KGP8_9BACL</name>
<evidence type="ECO:0000256" key="2">
    <source>
        <dbReference type="ARBA" id="ARBA00009025"/>
    </source>
</evidence>
<dbReference type="PRINTS" id="PR01437">
    <property type="entry name" value="NUOXDRDTASE4"/>
</dbReference>
<dbReference type="GO" id="GO:0042773">
    <property type="term" value="P:ATP synthesis coupled electron transport"/>
    <property type="evidence" value="ECO:0007669"/>
    <property type="project" value="InterPro"/>
</dbReference>
<dbReference type="GO" id="GO:0048039">
    <property type="term" value="F:ubiquinone binding"/>
    <property type="evidence" value="ECO:0007669"/>
    <property type="project" value="TreeGrafter"/>
</dbReference>
<comment type="similarity">
    <text evidence="2">Belongs to the complex I subunit 4 family.</text>
</comment>
<evidence type="ECO:0000256" key="6">
    <source>
        <dbReference type="RuleBase" id="RU000320"/>
    </source>
</evidence>
<dbReference type="Pfam" id="PF00361">
    <property type="entry name" value="Proton_antipo_M"/>
    <property type="match status" value="1"/>
</dbReference>
<keyword evidence="5 7" id="KW-0472">Membrane</keyword>
<feature type="transmembrane region" description="Helical" evidence="7">
    <location>
        <begin position="268"/>
        <end position="286"/>
    </location>
</feature>
<feature type="transmembrane region" description="Helical" evidence="7">
    <location>
        <begin position="116"/>
        <end position="133"/>
    </location>
</feature>
<feature type="transmembrane region" description="Helical" evidence="7">
    <location>
        <begin position="6"/>
        <end position="26"/>
    </location>
</feature>
<evidence type="ECO:0000256" key="5">
    <source>
        <dbReference type="ARBA" id="ARBA00023136"/>
    </source>
</evidence>